<proteinExistence type="predicted"/>
<dbReference type="AlphaFoldDB" id="A0A7W9JDJ6"/>
<protein>
    <submittedName>
        <fullName evidence="2">Uncharacterized protein</fullName>
    </submittedName>
</protein>
<dbReference type="EMBL" id="JACHMY010000001">
    <property type="protein sequence ID" value="MBB5839725.1"/>
    <property type="molecule type" value="Genomic_DNA"/>
</dbReference>
<feature type="region of interest" description="Disordered" evidence="1">
    <location>
        <begin position="22"/>
        <end position="118"/>
    </location>
</feature>
<accession>A0A7W9JDJ6</accession>
<name>A0A7W9JDJ6_9ACTN</name>
<evidence type="ECO:0000313" key="2">
    <source>
        <dbReference type="EMBL" id="MBB5839725.1"/>
    </source>
</evidence>
<comment type="caution">
    <text evidence="2">The sequence shown here is derived from an EMBL/GenBank/DDBJ whole genome shotgun (WGS) entry which is preliminary data.</text>
</comment>
<gene>
    <name evidence="2" type="ORF">HDA39_006459</name>
</gene>
<evidence type="ECO:0000256" key="1">
    <source>
        <dbReference type="SAM" id="MobiDB-lite"/>
    </source>
</evidence>
<dbReference type="Proteomes" id="UP000549971">
    <property type="component" value="Unassembled WGS sequence"/>
</dbReference>
<organism evidence="2 3">
    <name type="scientific">Kribbella italica</name>
    <dbReference type="NCBI Taxonomy" id="1540520"/>
    <lineage>
        <taxon>Bacteria</taxon>
        <taxon>Bacillati</taxon>
        <taxon>Actinomycetota</taxon>
        <taxon>Actinomycetes</taxon>
        <taxon>Propionibacteriales</taxon>
        <taxon>Kribbellaceae</taxon>
        <taxon>Kribbella</taxon>
    </lineage>
</organism>
<sequence>MVLPDHLGKRLRAIPAVQRKRCFHDRNPSAERRQFLPSPSAPAIQLDNDPVRRTGLRPPARTRPTDHPAPSTPSRASHSSITDLPPTHTTAPAAGHVSRTSCTTPPRSARGPINLPVR</sequence>
<reference evidence="2 3" key="1">
    <citation type="submission" date="2020-08" db="EMBL/GenBank/DDBJ databases">
        <title>Sequencing the genomes of 1000 actinobacteria strains.</title>
        <authorList>
            <person name="Klenk H.-P."/>
        </authorList>
    </citation>
    <scope>NUCLEOTIDE SEQUENCE [LARGE SCALE GENOMIC DNA]</scope>
    <source>
        <strain evidence="2 3">DSM 28967</strain>
    </source>
</reference>
<feature type="compositionally biased region" description="Polar residues" evidence="1">
    <location>
        <begin position="72"/>
        <end position="90"/>
    </location>
</feature>
<keyword evidence="3" id="KW-1185">Reference proteome</keyword>
<evidence type="ECO:0000313" key="3">
    <source>
        <dbReference type="Proteomes" id="UP000549971"/>
    </source>
</evidence>
<feature type="compositionally biased region" description="Basic and acidic residues" evidence="1">
    <location>
        <begin position="24"/>
        <end position="34"/>
    </location>
</feature>